<dbReference type="Proteomes" id="UP000645966">
    <property type="component" value="Unassembled WGS sequence"/>
</dbReference>
<keyword evidence="11" id="KW-1185">Reference proteome</keyword>
<evidence type="ECO:0000256" key="4">
    <source>
        <dbReference type="ARBA" id="ARBA00022475"/>
    </source>
</evidence>
<feature type="transmembrane region" description="Helical" evidence="9">
    <location>
        <begin position="81"/>
        <end position="103"/>
    </location>
</feature>
<accession>A0A934I4U6</accession>
<evidence type="ECO:0000256" key="8">
    <source>
        <dbReference type="SAM" id="MobiDB-lite"/>
    </source>
</evidence>
<evidence type="ECO:0000256" key="3">
    <source>
        <dbReference type="ARBA" id="ARBA00022448"/>
    </source>
</evidence>
<dbReference type="AlphaFoldDB" id="A0A934I4U6"/>
<keyword evidence="5 9" id="KW-0812">Transmembrane</keyword>
<evidence type="ECO:0000256" key="5">
    <source>
        <dbReference type="ARBA" id="ARBA00022692"/>
    </source>
</evidence>
<reference evidence="10" key="1">
    <citation type="submission" date="2020-12" db="EMBL/GenBank/DDBJ databases">
        <title>Genome public.</title>
        <authorList>
            <person name="Sun Q."/>
        </authorList>
    </citation>
    <scope>NUCLEOTIDE SEQUENCE</scope>
    <source>
        <strain evidence="10">CCM 8863</strain>
    </source>
</reference>
<evidence type="ECO:0000256" key="6">
    <source>
        <dbReference type="ARBA" id="ARBA00022989"/>
    </source>
</evidence>
<feature type="transmembrane region" description="Helical" evidence="9">
    <location>
        <begin position="109"/>
        <end position="127"/>
    </location>
</feature>
<evidence type="ECO:0000256" key="1">
    <source>
        <dbReference type="ARBA" id="ARBA00004651"/>
    </source>
</evidence>
<organism evidence="10 11">
    <name type="scientific">Corynebacterium meridianum</name>
    <dbReference type="NCBI Taxonomy" id="2765363"/>
    <lineage>
        <taxon>Bacteria</taxon>
        <taxon>Bacillati</taxon>
        <taxon>Actinomycetota</taxon>
        <taxon>Actinomycetes</taxon>
        <taxon>Mycobacteriales</taxon>
        <taxon>Corynebacteriaceae</taxon>
        <taxon>Corynebacterium</taxon>
    </lineage>
</organism>
<name>A0A934I4U6_9CORY</name>
<dbReference type="GO" id="GO:0055085">
    <property type="term" value="P:transmembrane transport"/>
    <property type="evidence" value="ECO:0007669"/>
    <property type="project" value="TreeGrafter"/>
</dbReference>
<feature type="transmembrane region" description="Helical" evidence="9">
    <location>
        <begin position="385"/>
        <end position="418"/>
    </location>
</feature>
<feature type="transmembrane region" description="Helical" evidence="9">
    <location>
        <begin position="301"/>
        <end position="325"/>
    </location>
</feature>
<dbReference type="PANTHER" id="PTHR21716">
    <property type="entry name" value="TRANSMEMBRANE PROTEIN"/>
    <property type="match status" value="1"/>
</dbReference>
<evidence type="ECO:0000256" key="7">
    <source>
        <dbReference type="ARBA" id="ARBA00023136"/>
    </source>
</evidence>
<gene>
    <name evidence="10" type="ORF">JDV75_10785</name>
</gene>
<protein>
    <submittedName>
        <fullName evidence="10">AI-2E family transporter</fullName>
    </submittedName>
</protein>
<evidence type="ECO:0000313" key="11">
    <source>
        <dbReference type="Proteomes" id="UP000645966"/>
    </source>
</evidence>
<keyword evidence="6 9" id="KW-1133">Transmembrane helix</keyword>
<sequence length="471" mass="49578">MNEHHNPRVPGNSDDSTSELESTTSIGSSASTSSEDTIFNAINRDTDHTASVVGERSAGSVSAEDPDQLDRAIIIGRDGRWVAGWALRFIIVAIASCIAWLGLGIIWTGVLPILLAILLCTVLWPPVRWLKEHGVPGGISSLLVLVGSLCAIGGVFAAMAPRVAEQSKLLFKQSVTGLEKLQERLGEPPFNINTDQIDDVLDDISAKLQDGASGLLSGGVANKLASGVFAGVSTATSVVVTLLLMLVLSFFFLKDGHAFLPWVRRNVGKSAGWHLTEVLTRTWNTLSGFIRAQALVSLIDAIFIGIGLVILGVPLALVLAVITFFGGFIPIVGAISAGAIAVLVALVSNGLTTAIFVLILIIAVQQIEGNILSPLLQSKAMNLHPVIVLLSITVGGGLFGIVGAFLAVPAAATIAVWLRYHAEIVSLRSGERTIDEIETETAAGSKALINMGPAIRSMRRRLSRKGATAVD</sequence>
<evidence type="ECO:0000313" key="10">
    <source>
        <dbReference type="EMBL" id="MBI8990236.1"/>
    </source>
</evidence>
<keyword evidence="3" id="KW-0813">Transport</keyword>
<feature type="transmembrane region" description="Helical" evidence="9">
    <location>
        <begin position="228"/>
        <end position="253"/>
    </location>
</feature>
<feature type="transmembrane region" description="Helical" evidence="9">
    <location>
        <begin position="139"/>
        <end position="160"/>
    </location>
</feature>
<dbReference type="RefSeq" id="WP_198739251.1">
    <property type="nucleotide sequence ID" value="NZ_JAEIOS010000015.1"/>
</dbReference>
<comment type="similarity">
    <text evidence="2">Belongs to the autoinducer-2 exporter (AI-2E) (TC 2.A.86) family.</text>
</comment>
<proteinExistence type="inferred from homology"/>
<keyword evidence="4" id="KW-1003">Cell membrane</keyword>
<dbReference type="EMBL" id="JAEIOS010000015">
    <property type="protein sequence ID" value="MBI8990236.1"/>
    <property type="molecule type" value="Genomic_DNA"/>
</dbReference>
<dbReference type="InterPro" id="IPR002549">
    <property type="entry name" value="AI-2E-like"/>
</dbReference>
<feature type="transmembrane region" description="Helical" evidence="9">
    <location>
        <begin position="331"/>
        <end position="364"/>
    </location>
</feature>
<dbReference type="PANTHER" id="PTHR21716:SF53">
    <property type="entry name" value="PERMEASE PERM-RELATED"/>
    <property type="match status" value="1"/>
</dbReference>
<keyword evidence="7 9" id="KW-0472">Membrane</keyword>
<feature type="region of interest" description="Disordered" evidence="8">
    <location>
        <begin position="1"/>
        <end position="35"/>
    </location>
</feature>
<dbReference type="GO" id="GO:0005886">
    <property type="term" value="C:plasma membrane"/>
    <property type="evidence" value="ECO:0007669"/>
    <property type="project" value="UniProtKB-SubCell"/>
</dbReference>
<dbReference type="PRINTS" id="PR00303">
    <property type="entry name" value="SECYTRNLCASE"/>
</dbReference>
<feature type="compositionally biased region" description="Low complexity" evidence="8">
    <location>
        <begin position="13"/>
        <end position="34"/>
    </location>
</feature>
<evidence type="ECO:0000256" key="2">
    <source>
        <dbReference type="ARBA" id="ARBA00009773"/>
    </source>
</evidence>
<comment type="caution">
    <text evidence="10">The sequence shown here is derived from an EMBL/GenBank/DDBJ whole genome shotgun (WGS) entry which is preliminary data.</text>
</comment>
<comment type="subcellular location">
    <subcellularLocation>
        <location evidence="1">Cell membrane</location>
        <topology evidence="1">Multi-pass membrane protein</topology>
    </subcellularLocation>
</comment>
<dbReference type="Pfam" id="PF01594">
    <property type="entry name" value="AI-2E_transport"/>
    <property type="match status" value="1"/>
</dbReference>
<evidence type="ECO:0000256" key="9">
    <source>
        <dbReference type="SAM" id="Phobius"/>
    </source>
</evidence>